<dbReference type="GO" id="GO:0003755">
    <property type="term" value="F:peptidyl-prolyl cis-trans isomerase activity"/>
    <property type="evidence" value="ECO:0007669"/>
    <property type="project" value="InterPro"/>
</dbReference>
<sequence>MALQMEPITKDRGVLKRITFFLVRIFADVTSDFKRRVILFAENLNNCAAQREVEEARIVGLSFAVATMRKGERAWVLVSPPYGSDQSKQHPTRCGFADKTVLYKVELLQIIDPQDKLKLHTFVNDGALRRMPYRDVLKASGPAAPSASWRRGVYFSAYKLHQ</sequence>
<name>A0A9J6FQV5_HAELO</name>
<keyword evidence="2" id="KW-1185">Reference proteome</keyword>
<dbReference type="Proteomes" id="UP000821853">
    <property type="component" value="Unassembled WGS sequence"/>
</dbReference>
<dbReference type="Gene3D" id="3.10.50.40">
    <property type="match status" value="1"/>
</dbReference>
<dbReference type="EMBL" id="JABSTR010000003">
    <property type="protein sequence ID" value="KAH9365469.1"/>
    <property type="molecule type" value="Genomic_DNA"/>
</dbReference>
<dbReference type="SUPFAM" id="SSF54534">
    <property type="entry name" value="FKBP-like"/>
    <property type="match status" value="1"/>
</dbReference>
<evidence type="ECO:0000313" key="2">
    <source>
        <dbReference type="Proteomes" id="UP000821853"/>
    </source>
</evidence>
<dbReference type="AlphaFoldDB" id="A0A9J6FQV5"/>
<dbReference type="InterPro" id="IPR046357">
    <property type="entry name" value="PPIase_dom_sf"/>
</dbReference>
<proteinExistence type="predicted"/>
<protein>
    <submittedName>
        <fullName evidence="1">Uncharacterized protein</fullName>
    </submittedName>
</protein>
<comment type="caution">
    <text evidence="1">The sequence shown here is derived from an EMBL/GenBank/DDBJ whole genome shotgun (WGS) entry which is preliminary data.</text>
</comment>
<dbReference type="OrthoDB" id="1902587at2759"/>
<reference evidence="1 2" key="1">
    <citation type="journal article" date="2020" name="Cell">
        <title>Large-Scale Comparative Analyses of Tick Genomes Elucidate Their Genetic Diversity and Vector Capacities.</title>
        <authorList>
            <consortium name="Tick Genome and Microbiome Consortium (TIGMIC)"/>
            <person name="Jia N."/>
            <person name="Wang J."/>
            <person name="Shi W."/>
            <person name="Du L."/>
            <person name="Sun Y."/>
            <person name="Zhan W."/>
            <person name="Jiang J.F."/>
            <person name="Wang Q."/>
            <person name="Zhang B."/>
            <person name="Ji P."/>
            <person name="Bell-Sakyi L."/>
            <person name="Cui X.M."/>
            <person name="Yuan T.T."/>
            <person name="Jiang B.G."/>
            <person name="Yang W.F."/>
            <person name="Lam T.T."/>
            <person name="Chang Q.C."/>
            <person name="Ding S.J."/>
            <person name="Wang X.J."/>
            <person name="Zhu J.G."/>
            <person name="Ruan X.D."/>
            <person name="Zhao L."/>
            <person name="Wei J.T."/>
            <person name="Ye R.Z."/>
            <person name="Que T.C."/>
            <person name="Du C.H."/>
            <person name="Zhou Y.H."/>
            <person name="Cheng J.X."/>
            <person name="Dai P.F."/>
            <person name="Guo W.B."/>
            <person name="Han X.H."/>
            <person name="Huang E.J."/>
            <person name="Li L.F."/>
            <person name="Wei W."/>
            <person name="Gao Y.C."/>
            <person name="Liu J.Z."/>
            <person name="Shao H.Z."/>
            <person name="Wang X."/>
            <person name="Wang C.C."/>
            <person name="Yang T.C."/>
            <person name="Huo Q.B."/>
            <person name="Li W."/>
            <person name="Chen H.Y."/>
            <person name="Chen S.E."/>
            <person name="Zhou L.G."/>
            <person name="Ni X.B."/>
            <person name="Tian J.H."/>
            <person name="Sheng Y."/>
            <person name="Liu T."/>
            <person name="Pan Y.S."/>
            <person name="Xia L.Y."/>
            <person name="Li J."/>
            <person name="Zhao F."/>
            <person name="Cao W.C."/>
        </authorList>
    </citation>
    <scope>NUCLEOTIDE SEQUENCE [LARGE SCALE GENOMIC DNA]</scope>
    <source>
        <strain evidence="1">HaeL-2018</strain>
    </source>
</reference>
<dbReference type="VEuPathDB" id="VectorBase:HLOH_051942"/>
<gene>
    <name evidence="1" type="ORF">HPB48_018935</name>
</gene>
<accession>A0A9J6FQV5</accession>
<evidence type="ECO:0000313" key="1">
    <source>
        <dbReference type="EMBL" id="KAH9365469.1"/>
    </source>
</evidence>
<organism evidence="1 2">
    <name type="scientific">Haemaphysalis longicornis</name>
    <name type="common">Bush tick</name>
    <dbReference type="NCBI Taxonomy" id="44386"/>
    <lineage>
        <taxon>Eukaryota</taxon>
        <taxon>Metazoa</taxon>
        <taxon>Ecdysozoa</taxon>
        <taxon>Arthropoda</taxon>
        <taxon>Chelicerata</taxon>
        <taxon>Arachnida</taxon>
        <taxon>Acari</taxon>
        <taxon>Parasitiformes</taxon>
        <taxon>Ixodida</taxon>
        <taxon>Ixodoidea</taxon>
        <taxon>Ixodidae</taxon>
        <taxon>Haemaphysalinae</taxon>
        <taxon>Haemaphysalis</taxon>
    </lineage>
</organism>